<dbReference type="EMBL" id="CP015772">
    <property type="protein sequence ID" value="ANH81601.1"/>
    <property type="molecule type" value="Genomic_DNA"/>
</dbReference>
<organism evidence="1 2">
    <name type="scientific">Niabella ginsenosidivorans</name>
    <dbReference type="NCBI Taxonomy" id="1176587"/>
    <lineage>
        <taxon>Bacteria</taxon>
        <taxon>Pseudomonadati</taxon>
        <taxon>Bacteroidota</taxon>
        <taxon>Chitinophagia</taxon>
        <taxon>Chitinophagales</taxon>
        <taxon>Chitinophagaceae</taxon>
        <taxon>Niabella</taxon>
    </lineage>
</organism>
<gene>
    <name evidence="1" type="ORF">A8C56_11995</name>
</gene>
<keyword evidence="2" id="KW-1185">Reference proteome</keyword>
<dbReference type="STRING" id="1176587.A8C56_11995"/>
<name>A0A1A9I4J9_9BACT</name>
<dbReference type="OrthoDB" id="793934at2"/>
<dbReference type="RefSeq" id="WP_067756222.1">
    <property type="nucleotide sequence ID" value="NZ_CP015772.1"/>
</dbReference>
<dbReference type="KEGG" id="nia:A8C56_11995"/>
<proteinExistence type="predicted"/>
<evidence type="ECO:0000313" key="1">
    <source>
        <dbReference type="EMBL" id="ANH81601.1"/>
    </source>
</evidence>
<evidence type="ECO:0000313" key="2">
    <source>
        <dbReference type="Proteomes" id="UP000077667"/>
    </source>
</evidence>
<reference evidence="1 2" key="1">
    <citation type="submission" date="2016-05" db="EMBL/GenBank/DDBJ databases">
        <title>Niabella ginsenosidivorans BS26 whole genome sequencing.</title>
        <authorList>
            <person name="Im W.T."/>
            <person name="Siddiqi M.Z."/>
        </authorList>
    </citation>
    <scope>NUCLEOTIDE SEQUENCE [LARGE SCALE GENOMIC DNA]</scope>
    <source>
        <strain evidence="1 2">BS26</strain>
    </source>
</reference>
<dbReference type="Proteomes" id="UP000077667">
    <property type="component" value="Chromosome"/>
</dbReference>
<accession>A0A1A9I4J9</accession>
<sequence>MNREIRICYCKIISADDSGAWEQLVFADTYRKFLLQVQHFDRRQKYSTYAEIVHQVPGSQRLDFLVSTAITGYRKQLSNLFPDVKNVLGKKFLPFHNYRFEMISSNIRAQSGAKDRCDFL</sequence>
<protein>
    <submittedName>
        <fullName evidence="1">Uncharacterized protein</fullName>
    </submittedName>
</protein>
<dbReference type="AlphaFoldDB" id="A0A1A9I4J9"/>